<dbReference type="Proteomes" id="UP000594262">
    <property type="component" value="Unplaced"/>
</dbReference>
<sequence>MEVTTEQEQALLSNVVNPTSMMNSIGNQLRNMPIPSPPSLSSSCEDDSDDISDEDEDSMSLQCLDHTNNLTTRLLLAGEDINHDLSNLTLVGPETQARLEALLEAAGVAADGKAFTDPEVLRRLTSSVSSALDEAAAALTRMRSQTGKPNATTSQSEQGTRSLVEACIEGDIAAVRKLLDEGRSVHEPTDEGESLLSLACSAGYYELVQVLLAMNANVEDRGSKGDCTPLIEAASNGFVDIVKLLLQHGANVNAQSSAGNTSLHKACGSGYDDVVELLIQHNADLEHQNENGHTPLMDAASNGHVKVAKLLLDAGAGINTHSSEFKESALTLACYKGHVDMVFFLLERGADQEHKTDEMHTALMEASMDGHVEVARLLLDHGAQVNMPADSFESPLTLAACGSHVELAELLIEHGANLEEVNDEGFTPLMEAAREGYLPMVALLLAHGANLYAQTEETQETALTLACCGGFLEVVAYLLDCGADIELGASTPLMEAATEGHVELVKFLIEKGANVNAITATGDAALTYAAENGHTDVVEVLIEQGANIEHESEGGRTPLMKAARAGHLCTVEYLLSQGADVNRKTSGGEHSVLSLACAGGHTAVVELLLGRGGNPTMKLKDNSSMLIEAAKGGHANVAHLLMNTQIHQQTFTQTDTLHSEYPIHSSALPTDSAFPICPHVQHEQDHIAHQPDCHFHNTPENQHFAHDFSQQIIQPSSPSDHFQQQHPNDELDDENYNNNIDVNTSPTDLYLPNIPVSLASSLSLANLTTADLQHLAQVLQYSSNQNQTLEDVVAAGQNAEQIGLQTITFPAIDPQVESFTTQSEVCTPSPSNTATALVTSAGRTITSTGVQTEDAISMIQKLTNSVHQLNALQTFAASHNLELVNLGEITLPPAPFQLETEAEEGIMVADSARTLQNSINGMVREDPIGECSSLPSIETTLPVPAQSPVTPPLSPAIDIDQSTDSNHDTALTIACAGGHDELVQLLLARGSNIEHRDKKGCTPLILAATAGHTATCHILLEHGADIEAQSDRTKDTALSLACSSGRQEVVELLLMSNANFEHRNVSDYTPLSLAASGGYVGIIKVLLNHGAEINSRTGSKLGISPLMLAAMNGHVAAVKLLLDRGSDVNAQIETNRNTALTLACFQGRTEVVGLLLDRHANVEHRAKTGLTPLMEAASGGYVDVGRVLIDRGADVNAIPVPSSRDTALTIAADKGHYKFAELLVVRGAVVDVRNKKGCTPLWLSAHGGHLDVCQLLAREGADVNAMDNRAVSVLVAAFRKGNIKVVKWLVKHVSQFPPDSDCKRFIQTISDKDLLKKLDECMQIINAAKKRQEAEANKNASILLEELDHEKKKEERRKAQAQKKRDKKKQKKKKKSTEKQSVDTEEDGEKEDEEEFEHATSGFPFINADQRTPLMINDERPDLSTAELKLKSQVQLKSKKKSRLKSRNSSLSKSTDEEKEMADKDVEDIIDPVSTAIDALTNIVITTAAQFVSSIKPTDTVSAATVAEITKALAASIITNAKDNTKTSIPDEVVVTMATAAAQRVAVSISSPSLLSNNNNNGFALNTSQKKAKRVDDEWKEVTRSIPHTKSRKILIPAALISRVIGRGGCNVNAIREHTGAHIDIDTNRKKANGDCMVTIKGSQQATKQAGNLIQSLIDDPDSNVAEILPTLPTIATSLSTSVSSSSLIPLMKSLTKPTTIESSLDIPKTIQSLSKSLNTPKTNDKVPTLRQISAPANLVPPTSTPSSQPVRMVPVVNSNSKKLEVAKESSAPSRTKVKPPALTTTTPNSGWKSTNQQDTNTVLKQTSSTMAVSTHSQVSVTRQLSNEGSQVHQQIITTISTTVFSSSSRNLPKPIGSNRPFRPIASPTNALSSTAVSNSVAATLHSTLNSLLSQVATQRSPMIWNDHPGSKEHHGSSGDLVVTTVATSPNNTLNGTPIERFLPASLSQASSQESFKGHSRTPSLSPTSNHSNSPTPEEKPHLNPIGSERGHKKPTVNQQGGLQGLTSLLQGSDSGQNLWRFDYNMRKSPSWKPNSSPVGWTAPNEQAKEMKPLLANGDMEHHHPSVDHVIGPDETLQSLLERLSLSTHLNLFQKNEIDLDALMLMSEQDYADIGLPKEPRIKLLNSMRQLQNRSTAHVPQSPPQQIPLLKHINPQPLWNSAMDNNLHHPESRLPPALRNSVHFPGTPQLAASWQTWSNTIDQ</sequence>
<dbReference type="InterPro" id="IPR047373">
    <property type="entry name" value="KH-I_MASK"/>
</dbReference>
<dbReference type="GO" id="GO:0003723">
    <property type="term" value="F:RNA binding"/>
    <property type="evidence" value="ECO:0007669"/>
    <property type="project" value="UniProtKB-UniRule"/>
</dbReference>
<dbReference type="FunFam" id="1.25.40.20:FF:000046">
    <property type="entry name" value="Ankyrin repeat and KH domain-containing protein 1"/>
    <property type="match status" value="1"/>
</dbReference>
<dbReference type="SUPFAM" id="SSF48403">
    <property type="entry name" value="Ankyrin repeat"/>
    <property type="match status" value="3"/>
</dbReference>
<feature type="repeat" description="ANK" evidence="5">
    <location>
        <begin position="325"/>
        <end position="357"/>
    </location>
</feature>
<feature type="repeat" description="ANK" evidence="5">
    <location>
        <begin position="1101"/>
        <end position="1133"/>
    </location>
</feature>
<dbReference type="InterPro" id="IPR036612">
    <property type="entry name" value="KH_dom_type_1_sf"/>
</dbReference>
<dbReference type="RefSeq" id="XP_066918342.1">
    <property type="nucleotide sequence ID" value="XM_067062241.1"/>
</dbReference>
<dbReference type="GO" id="GO:0045087">
    <property type="term" value="P:innate immune response"/>
    <property type="evidence" value="ECO:0007669"/>
    <property type="project" value="TreeGrafter"/>
</dbReference>
<feature type="repeat" description="ANK" evidence="5">
    <location>
        <begin position="258"/>
        <end position="290"/>
    </location>
</feature>
<feature type="region of interest" description="Disordered" evidence="7">
    <location>
        <begin position="714"/>
        <end position="738"/>
    </location>
</feature>
<evidence type="ECO:0000256" key="4">
    <source>
        <dbReference type="ARBA" id="ARBA00023054"/>
    </source>
</evidence>
<evidence type="ECO:0000256" key="1">
    <source>
        <dbReference type="ARBA" id="ARBA00007662"/>
    </source>
</evidence>
<feature type="compositionally biased region" description="Polar residues" evidence="7">
    <location>
        <begin position="1783"/>
        <end position="1797"/>
    </location>
</feature>
<dbReference type="PROSITE" id="PS50088">
    <property type="entry name" value="ANK_REPEAT"/>
    <property type="match status" value="21"/>
</dbReference>
<evidence type="ECO:0000256" key="5">
    <source>
        <dbReference type="PROSITE-ProRule" id="PRU00023"/>
    </source>
</evidence>
<feature type="compositionally biased region" description="Acidic residues" evidence="7">
    <location>
        <begin position="1383"/>
        <end position="1396"/>
    </location>
</feature>
<dbReference type="Pfam" id="PF00013">
    <property type="entry name" value="KH_1"/>
    <property type="match status" value="1"/>
</dbReference>
<evidence type="ECO:0000313" key="10">
    <source>
        <dbReference type="EnsemblMetazoa" id="CLYHEMP010516.2"/>
    </source>
</evidence>
<evidence type="ECO:0000256" key="2">
    <source>
        <dbReference type="ARBA" id="ARBA00022737"/>
    </source>
</evidence>
<feature type="repeat" description="ANK" evidence="5">
    <location>
        <begin position="1066"/>
        <end position="1098"/>
    </location>
</feature>
<dbReference type="InterPro" id="IPR051631">
    <property type="entry name" value="Ankyrin-KH/SAM_domain"/>
</dbReference>
<feature type="repeat" description="ANK" evidence="5">
    <location>
        <begin position="966"/>
        <end position="998"/>
    </location>
</feature>
<evidence type="ECO:0000259" key="8">
    <source>
        <dbReference type="SMART" id="SM00322"/>
    </source>
</evidence>
<name>A0A7M5VAM6_9CNID</name>
<feature type="repeat" description="ANK" evidence="5">
    <location>
        <begin position="1203"/>
        <end position="1235"/>
    </location>
</feature>
<dbReference type="EnsemblMetazoa" id="CLYHEMT010516.1">
    <property type="protein sequence ID" value="CLYHEMP010516.1"/>
    <property type="gene ID" value="CLYHEMG010516"/>
</dbReference>
<dbReference type="InterPro" id="IPR013761">
    <property type="entry name" value="SAM/pointed_sf"/>
</dbReference>
<dbReference type="InterPro" id="IPR004087">
    <property type="entry name" value="KH_dom"/>
</dbReference>
<dbReference type="Pfam" id="PF00536">
    <property type="entry name" value="SAM_1"/>
    <property type="match status" value="1"/>
</dbReference>
<feature type="repeat" description="ANK" evidence="5">
    <location>
        <begin position="291"/>
        <end position="323"/>
    </location>
</feature>
<dbReference type="Gene3D" id="1.25.40.20">
    <property type="entry name" value="Ankyrin repeat-containing domain"/>
    <property type="match status" value="7"/>
</dbReference>
<dbReference type="SMART" id="SM00248">
    <property type="entry name" value="ANK"/>
    <property type="match status" value="25"/>
</dbReference>
<feature type="compositionally biased region" description="Basic residues" evidence="7">
    <location>
        <begin position="1359"/>
        <end position="1376"/>
    </location>
</feature>
<dbReference type="PRINTS" id="PR01415">
    <property type="entry name" value="ANKYRIN"/>
</dbReference>
<dbReference type="EnsemblMetazoa" id="CLYHEMT010516.2">
    <property type="protein sequence ID" value="CLYHEMP010516.2"/>
    <property type="gene ID" value="CLYHEMG010516"/>
</dbReference>
<evidence type="ECO:0000256" key="6">
    <source>
        <dbReference type="PROSITE-ProRule" id="PRU00117"/>
    </source>
</evidence>
<feature type="repeat" description="ANK" evidence="5">
    <location>
        <begin position="1135"/>
        <end position="1167"/>
    </location>
</feature>
<feature type="region of interest" description="Disordered" evidence="7">
    <location>
        <begin position="1948"/>
        <end position="2001"/>
    </location>
</feature>
<feature type="compositionally biased region" description="Acidic residues" evidence="7">
    <location>
        <begin position="44"/>
        <end position="57"/>
    </location>
</feature>
<organism evidence="10 11">
    <name type="scientific">Clytia hemisphaerica</name>
    <dbReference type="NCBI Taxonomy" id="252671"/>
    <lineage>
        <taxon>Eukaryota</taxon>
        <taxon>Metazoa</taxon>
        <taxon>Cnidaria</taxon>
        <taxon>Hydrozoa</taxon>
        <taxon>Hydroidolina</taxon>
        <taxon>Leptothecata</taxon>
        <taxon>Obeliida</taxon>
        <taxon>Clytiidae</taxon>
        <taxon>Clytia</taxon>
    </lineage>
</organism>
<dbReference type="Gene3D" id="3.30.1370.10">
    <property type="entry name" value="K Homology domain, type 1"/>
    <property type="match status" value="1"/>
</dbReference>
<dbReference type="InterPro" id="IPR004088">
    <property type="entry name" value="KH_dom_type_1"/>
</dbReference>
<feature type="repeat" description="ANK" evidence="5">
    <location>
        <begin position="488"/>
        <end position="520"/>
    </location>
</feature>
<feature type="repeat" description="ANK" evidence="5">
    <location>
        <begin position="1168"/>
        <end position="1200"/>
    </location>
</feature>
<feature type="repeat" description="ANK" evidence="5">
    <location>
        <begin position="999"/>
        <end position="1031"/>
    </location>
</feature>
<feature type="repeat" description="ANK" evidence="5">
    <location>
        <begin position="225"/>
        <end position="257"/>
    </location>
</feature>
<feature type="repeat" description="ANK" evidence="5">
    <location>
        <begin position="424"/>
        <end position="456"/>
    </location>
</feature>
<feature type="region of interest" description="Disordered" evidence="7">
    <location>
        <begin position="1437"/>
        <end position="1463"/>
    </location>
</feature>
<keyword evidence="3 5" id="KW-0040">ANK repeat</keyword>
<evidence type="ECO:0000313" key="11">
    <source>
        <dbReference type="Proteomes" id="UP000594262"/>
    </source>
</evidence>
<evidence type="ECO:0000256" key="3">
    <source>
        <dbReference type="ARBA" id="ARBA00023043"/>
    </source>
</evidence>
<evidence type="ECO:0000256" key="7">
    <source>
        <dbReference type="SAM" id="MobiDB-lite"/>
    </source>
</evidence>
<feature type="compositionally biased region" description="Low complexity" evidence="7">
    <location>
        <begin position="1962"/>
        <end position="1976"/>
    </location>
</feature>
<feature type="repeat" description="ANK" evidence="5">
    <location>
        <begin position="1033"/>
        <end position="1065"/>
    </location>
</feature>
<dbReference type="SMART" id="SM00454">
    <property type="entry name" value="SAM"/>
    <property type="match status" value="1"/>
</dbReference>
<feature type="repeat" description="ANK" evidence="5">
    <location>
        <begin position="1236"/>
        <end position="1268"/>
    </location>
</feature>
<dbReference type="PROSITE" id="PS50297">
    <property type="entry name" value="ANK_REP_REGION"/>
    <property type="match status" value="18"/>
</dbReference>
<keyword evidence="11" id="KW-1185">Reference proteome</keyword>
<proteinExistence type="inferred from homology"/>
<feature type="compositionally biased region" description="Basic and acidic residues" evidence="7">
    <location>
        <begin position="1347"/>
        <end position="1358"/>
    </location>
</feature>
<keyword evidence="4" id="KW-0175">Coiled coil</keyword>
<dbReference type="PANTHER" id="PTHR23206:SF8">
    <property type="entry name" value="ANKYRIN REPEAT AND KH DOMAIN-CONTAINING 1"/>
    <property type="match status" value="1"/>
</dbReference>
<feature type="repeat" description="ANK" evidence="5">
    <location>
        <begin position="391"/>
        <end position="423"/>
    </location>
</feature>
<dbReference type="PANTHER" id="PTHR23206">
    <property type="entry name" value="MASK PROTEIN"/>
    <property type="match status" value="1"/>
</dbReference>
<dbReference type="OrthoDB" id="10071877at2759"/>
<dbReference type="InterPro" id="IPR001660">
    <property type="entry name" value="SAM"/>
</dbReference>
<evidence type="ECO:0000259" key="9">
    <source>
        <dbReference type="SMART" id="SM00454"/>
    </source>
</evidence>
<dbReference type="PROSITE" id="PS50084">
    <property type="entry name" value="KH_TYPE_1"/>
    <property type="match status" value="1"/>
</dbReference>
<dbReference type="Pfam" id="PF12796">
    <property type="entry name" value="Ank_2"/>
    <property type="match status" value="9"/>
</dbReference>
<dbReference type="Gene3D" id="1.10.150.50">
    <property type="entry name" value="Transcription Factor, Ets-1"/>
    <property type="match status" value="1"/>
</dbReference>
<feature type="repeat" description="ANK" evidence="5">
    <location>
        <begin position="458"/>
        <end position="490"/>
    </location>
</feature>
<dbReference type="SMART" id="SM00322">
    <property type="entry name" value="KH"/>
    <property type="match status" value="1"/>
</dbReference>
<feature type="domain" description="K Homology" evidence="8">
    <location>
        <begin position="1588"/>
        <end position="1659"/>
    </location>
</feature>
<dbReference type="FunFam" id="1.25.40.20:FF:000041">
    <property type="entry name" value="ankyrin repeat and KH domain-containing protein 1 isoform X1"/>
    <property type="match status" value="1"/>
</dbReference>
<dbReference type="FunFam" id="1.25.40.20:FF:000012">
    <property type="entry name" value="ankyrin repeat domain-containing protein 17 isoform X1"/>
    <property type="match status" value="1"/>
</dbReference>
<dbReference type="InterPro" id="IPR036770">
    <property type="entry name" value="Ankyrin_rpt-contain_sf"/>
</dbReference>
<keyword evidence="6" id="KW-0694">RNA-binding</keyword>
<dbReference type="CDD" id="cd22404">
    <property type="entry name" value="KH-I_MASK"/>
    <property type="match status" value="1"/>
</dbReference>
<feature type="repeat" description="ANK" evidence="5">
    <location>
        <begin position="521"/>
        <end position="553"/>
    </location>
</feature>
<feature type="region of interest" description="Disordered" evidence="7">
    <location>
        <begin position="23"/>
        <end position="57"/>
    </location>
</feature>
<comment type="similarity">
    <text evidence="1">Belongs to the BicC family.</text>
</comment>
<dbReference type="GO" id="GO:0005737">
    <property type="term" value="C:cytoplasm"/>
    <property type="evidence" value="ECO:0007669"/>
    <property type="project" value="TreeGrafter"/>
</dbReference>
<feature type="compositionally biased region" description="Basic residues" evidence="7">
    <location>
        <begin position="1437"/>
        <end position="1446"/>
    </location>
</feature>
<keyword evidence="2" id="KW-0677">Repeat</keyword>
<feature type="region of interest" description="Disordered" evidence="7">
    <location>
        <begin position="1347"/>
        <end position="1412"/>
    </location>
</feature>
<dbReference type="RefSeq" id="XP_066918341.1">
    <property type="nucleotide sequence ID" value="XM_067062240.1"/>
</dbReference>
<feature type="repeat" description="ANK" evidence="5">
    <location>
        <begin position="554"/>
        <end position="586"/>
    </location>
</feature>
<dbReference type="InterPro" id="IPR002110">
    <property type="entry name" value="Ankyrin_rpt"/>
</dbReference>
<feature type="repeat" description="ANK" evidence="5">
    <location>
        <begin position="191"/>
        <end position="223"/>
    </location>
</feature>
<feature type="region of interest" description="Disordered" evidence="7">
    <location>
        <begin position="1764"/>
        <end position="1797"/>
    </location>
</feature>
<dbReference type="Pfam" id="PF00023">
    <property type="entry name" value="Ank"/>
    <property type="match status" value="2"/>
</dbReference>
<dbReference type="SUPFAM" id="SSF47769">
    <property type="entry name" value="SAM/Pointed domain"/>
    <property type="match status" value="1"/>
</dbReference>
<dbReference type="GeneID" id="136805705"/>
<reference evidence="10" key="1">
    <citation type="submission" date="2021-01" db="UniProtKB">
        <authorList>
            <consortium name="EnsemblMetazoa"/>
        </authorList>
    </citation>
    <scope>IDENTIFICATION</scope>
</reference>
<protein>
    <submittedName>
        <fullName evidence="10">Uncharacterized protein</fullName>
    </submittedName>
</protein>
<dbReference type="SUPFAM" id="SSF54791">
    <property type="entry name" value="Eukaryotic type KH-domain (KH-domain type I)"/>
    <property type="match status" value="1"/>
</dbReference>
<feature type="repeat" description="ANK" evidence="5">
    <location>
        <begin position="358"/>
        <end position="390"/>
    </location>
</feature>
<accession>A0A7M5VAM6</accession>
<feature type="domain" description="SAM" evidence="9">
    <location>
        <begin position="2069"/>
        <end position="2134"/>
    </location>
</feature>